<name>A0A4S4L692_9AGAM</name>
<evidence type="ECO:0000256" key="1">
    <source>
        <dbReference type="SAM" id="MobiDB-lite"/>
    </source>
</evidence>
<evidence type="ECO:0000313" key="3">
    <source>
        <dbReference type="EMBL" id="THH06915.1"/>
    </source>
</evidence>
<gene>
    <name evidence="3" type="ORF">EW145_g3756</name>
</gene>
<dbReference type="PANTHER" id="PTHR36854">
    <property type="entry name" value="CHROMOSOME 9, WHOLE GENOME SHOTGUN SEQUENCE"/>
    <property type="match status" value="1"/>
</dbReference>
<evidence type="ECO:0000313" key="4">
    <source>
        <dbReference type="Proteomes" id="UP000308199"/>
    </source>
</evidence>
<accession>A0A4S4L692</accession>
<evidence type="ECO:0000256" key="2">
    <source>
        <dbReference type="SAM" id="Phobius"/>
    </source>
</evidence>
<organism evidence="3 4">
    <name type="scientific">Phellinidium pouzarii</name>
    <dbReference type="NCBI Taxonomy" id="167371"/>
    <lineage>
        <taxon>Eukaryota</taxon>
        <taxon>Fungi</taxon>
        <taxon>Dikarya</taxon>
        <taxon>Basidiomycota</taxon>
        <taxon>Agaricomycotina</taxon>
        <taxon>Agaricomycetes</taxon>
        <taxon>Hymenochaetales</taxon>
        <taxon>Hymenochaetaceae</taxon>
        <taxon>Phellinidium</taxon>
    </lineage>
</organism>
<sequence length="149" mass="16304">MGATLGDMDPDTATGKEGDVEARCFQRDSPRDQLIVTLFLLTVFGLLLGAGIKGKMVKAGIDGTVTGIKWWETLFPRTHLDNISLDDRNAATARSSQEGDRRRGDASSYDLSFEGYEMYLSLSAKAYVTAARLEVLHLPRPTTFMQVAG</sequence>
<dbReference type="Proteomes" id="UP000308199">
    <property type="component" value="Unassembled WGS sequence"/>
</dbReference>
<comment type="caution">
    <text evidence="3">The sequence shown here is derived from an EMBL/GenBank/DDBJ whole genome shotgun (WGS) entry which is preliminary data.</text>
</comment>
<reference evidence="3 4" key="1">
    <citation type="submission" date="2019-02" db="EMBL/GenBank/DDBJ databases">
        <title>Genome sequencing of the rare red list fungi Phellinidium pouzarii.</title>
        <authorList>
            <person name="Buettner E."/>
            <person name="Kellner H."/>
        </authorList>
    </citation>
    <scope>NUCLEOTIDE SEQUENCE [LARGE SCALE GENOMIC DNA]</scope>
    <source>
        <strain evidence="3 4">DSM 108285</strain>
    </source>
</reference>
<feature type="region of interest" description="Disordered" evidence="1">
    <location>
        <begin position="1"/>
        <end position="20"/>
    </location>
</feature>
<dbReference type="AlphaFoldDB" id="A0A4S4L692"/>
<keyword evidence="2" id="KW-1133">Transmembrane helix</keyword>
<proteinExistence type="predicted"/>
<keyword evidence="2" id="KW-0472">Membrane</keyword>
<keyword evidence="2" id="KW-0812">Transmembrane</keyword>
<protein>
    <submittedName>
        <fullName evidence="3">Uncharacterized protein</fullName>
    </submittedName>
</protein>
<keyword evidence="4" id="KW-1185">Reference proteome</keyword>
<dbReference type="PANTHER" id="PTHR36854:SF1">
    <property type="entry name" value="TRANSMEMBRANE PROTEIN"/>
    <property type="match status" value="1"/>
</dbReference>
<dbReference type="EMBL" id="SGPK01000168">
    <property type="protein sequence ID" value="THH06915.1"/>
    <property type="molecule type" value="Genomic_DNA"/>
</dbReference>
<dbReference type="OrthoDB" id="2142503at2759"/>
<feature type="transmembrane region" description="Helical" evidence="2">
    <location>
        <begin position="34"/>
        <end position="52"/>
    </location>
</feature>